<name>A0A1G7LV25_9ACTN</name>
<keyword evidence="3" id="KW-1185">Reference proteome</keyword>
<protein>
    <submittedName>
        <fullName evidence="2">Uncharacterized protein</fullName>
    </submittedName>
</protein>
<reference evidence="3" key="1">
    <citation type="submission" date="2016-10" db="EMBL/GenBank/DDBJ databases">
        <authorList>
            <person name="Varghese N."/>
            <person name="Submissions S."/>
        </authorList>
    </citation>
    <scope>NUCLEOTIDE SEQUENCE [LARGE SCALE GENOMIC DNA]</scope>
    <source>
        <strain evidence="3">DSM 44268</strain>
    </source>
</reference>
<evidence type="ECO:0000256" key="1">
    <source>
        <dbReference type="SAM" id="MobiDB-lite"/>
    </source>
</evidence>
<feature type="region of interest" description="Disordered" evidence="1">
    <location>
        <begin position="69"/>
        <end position="98"/>
    </location>
</feature>
<dbReference type="AlphaFoldDB" id="A0A1G7LV25"/>
<sequence>MRAVVDPDTGAGEEPAQLEGGRVEIGDPRIARVEHLEPAVEEEAVDPVGRQPAPDVLCAFQDATSQPAAASRVAVDRPARPAPITTTSARAGIVTTPT</sequence>
<evidence type="ECO:0000313" key="2">
    <source>
        <dbReference type="EMBL" id="SDF53293.1"/>
    </source>
</evidence>
<organism evidence="2 3">
    <name type="scientific">Blastococcus aurantiacus</name>
    <dbReference type="NCBI Taxonomy" id="1550231"/>
    <lineage>
        <taxon>Bacteria</taxon>
        <taxon>Bacillati</taxon>
        <taxon>Actinomycetota</taxon>
        <taxon>Actinomycetes</taxon>
        <taxon>Geodermatophilales</taxon>
        <taxon>Geodermatophilaceae</taxon>
        <taxon>Blastococcus</taxon>
    </lineage>
</organism>
<feature type="compositionally biased region" description="Polar residues" evidence="1">
    <location>
        <begin position="84"/>
        <end position="98"/>
    </location>
</feature>
<dbReference type="Proteomes" id="UP000199406">
    <property type="component" value="Unassembled WGS sequence"/>
</dbReference>
<accession>A0A1G7LV25</accession>
<feature type="region of interest" description="Disordered" evidence="1">
    <location>
        <begin position="1"/>
        <end position="21"/>
    </location>
</feature>
<dbReference type="EMBL" id="FNBT01000004">
    <property type="protein sequence ID" value="SDF53293.1"/>
    <property type="molecule type" value="Genomic_DNA"/>
</dbReference>
<proteinExistence type="predicted"/>
<evidence type="ECO:0000313" key="3">
    <source>
        <dbReference type="Proteomes" id="UP000199406"/>
    </source>
</evidence>
<gene>
    <name evidence="2" type="ORF">SAMN05660662_2526</name>
</gene>